<comment type="caution">
    <text evidence="6">The sequence shown here is derived from an EMBL/GenBank/DDBJ whole genome shotgun (WGS) entry which is preliminary data.</text>
</comment>
<keyword evidence="2 4" id="KW-0863">Zinc-finger</keyword>
<dbReference type="Proteomes" id="UP000623467">
    <property type="component" value="Unassembled WGS sequence"/>
</dbReference>
<dbReference type="SUPFAM" id="SSF144232">
    <property type="entry name" value="HIT/MYND zinc finger-like"/>
    <property type="match status" value="1"/>
</dbReference>
<dbReference type="InterPro" id="IPR058518">
    <property type="entry name" value="DUF8205"/>
</dbReference>
<dbReference type="Gene3D" id="6.10.140.2220">
    <property type="match status" value="1"/>
</dbReference>
<organism evidence="6 7">
    <name type="scientific">Mycena sanguinolenta</name>
    <dbReference type="NCBI Taxonomy" id="230812"/>
    <lineage>
        <taxon>Eukaryota</taxon>
        <taxon>Fungi</taxon>
        <taxon>Dikarya</taxon>
        <taxon>Basidiomycota</taxon>
        <taxon>Agaricomycotina</taxon>
        <taxon>Agaricomycetes</taxon>
        <taxon>Agaricomycetidae</taxon>
        <taxon>Agaricales</taxon>
        <taxon>Marasmiineae</taxon>
        <taxon>Mycenaceae</taxon>
        <taxon>Mycena</taxon>
    </lineage>
</organism>
<sequence>MLGTRFGGIEVEHNVHPEIKKYHKSYSTSPKDLREARAQGMQVCAVCGNRAYELRRCGKCKHASYCSRECQKADWPTHKLACSADDSGLNMTKIAQTLNASKFLSTQLQMAFIAAFGLLRDPRLDRPFAAHIDIGIEPTDLMAFVKLHSGDSPGDKAEGMVQVNAFTPLPDVWITKQAAQIWRSAREGATSAGFATSPVGLVVLSKSNALVQMFPIIMLPPMMDYMRTSPTFQRVSSLTGIITVVPVDVDSLMVYVPIPPRFPFPYILALTPMPTRSMNRHIRADNKNKLSLRTEMTPRDVQIIRDAASGNVLATRPVDWPLVAPPPQFAATILKEKIARDPMYKLTVMLK</sequence>
<evidence type="ECO:0000259" key="5">
    <source>
        <dbReference type="PROSITE" id="PS50865"/>
    </source>
</evidence>
<proteinExistence type="predicted"/>
<dbReference type="PROSITE" id="PS50865">
    <property type="entry name" value="ZF_MYND_2"/>
    <property type="match status" value="1"/>
</dbReference>
<dbReference type="PANTHER" id="PTHR10237:SF14">
    <property type="entry name" value="MYND-TYPE DOMAIN-CONTAINING PROTEIN"/>
    <property type="match status" value="1"/>
</dbReference>
<dbReference type="InterPro" id="IPR024119">
    <property type="entry name" value="TF_DEAF-1"/>
</dbReference>
<accession>A0A8H6XUR2</accession>
<dbReference type="PANTHER" id="PTHR10237">
    <property type="entry name" value="DEFORMED EPIDERMAL AUTOREGULATORY FACTOR 1 HOMOLOG SUPPRESSIN"/>
    <property type="match status" value="1"/>
</dbReference>
<dbReference type="AlphaFoldDB" id="A0A8H6XUR2"/>
<dbReference type="InterPro" id="IPR002893">
    <property type="entry name" value="Znf_MYND"/>
</dbReference>
<dbReference type="Pfam" id="PF01753">
    <property type="entry name" value="zf-MYND"/>
    <property type="match status" value="1"/>
</dbReference>
<dbReference type="EMBL" id="JACAZH010000018">
    <property type="protein sequence ID" value="KAF7346655.1"/>
    <property type="molecule type" value="Genomic_DNA"/>
</dbReference>
<evidence type="ECO:0000256" key="1">
    <source>
        <dbReference type="ARBA" id="ARBA00022723"/>
    </source>
</evidence>
<reference evidence="6" key="1">
    <citation type="submission" date="2020-05" db="EMBL/GenBank/DDBJ databases">
        <title>Mycena genomes resolve the evolution of fungal bioluminescence.</title>
        <authorList>
            <person name="Tsai I.J."/>
        </authorList>
    </citation>
    <scope>NUCLEOTIDE SEQUENCE</scope>
    <source>
        <strain evidence="6">160909Yilan</strain>
    </source>
</reference>
<keyword evidence="7" id="KW-1185">Reference proteome</keyword>
<keyword evidence="1" id="KW-0479">Metal-binding</keyword>
<evidence type="ECO:0000256" key="2">
    <source>
        <dbReference type="ARBA" id="ARBA00022771"/>
    </source>
</evidence>
<dbReference type="GO" id="GO:0005634">
    <property type="term" value="C:nucleus"/>
    <property type="evidence" value="ECO:0007669"/>
    <property type="project" value="TreeGrafter"/>
</dbReference>
<dbReference type="OrthoDB" id="5231159at2759"/>
<dbReference type="Pfam" id="PF26632">
    <property type="entry name" value="DUF8205"/>
    <property type="match status" value="1"/>
</dbReference>
<dbReference type="GO" id="GO:0000981">
    <property type="term" value="F:DNA-binding transcription factor activity, RNA polymerase II-specific"/>
    <property type="evidence" value="ECO:0007669"/>
    <property type="project" value="TreeGrafter"/>
</dbReference>
<gene>
    <name evidence="6" type="ORF">MSAN_01803000</name>
</gene>
<dbReference type="GO" id="GO:0008270">
    <property type="term" value="F:zinc ion binding"/>
    <property type="evidence" value="ECO:0007669"/>
    <property type="project" value="UniProtKB-KW"/>
</dbReference>
<protein>
    <recommendedName>
        <fullName evidence="5">MYND-type domain-containing protein</fullName>
    </recommendedName>
</protein>
<evidence type="ECO:0000313" key="6">
    <source>
        <dbReference type="EMBL" id="KAF7346655.1"/>
    </source>
</evidence>
<feature type="domain" description="MYND-type" evidence="5">
    <location>
        <begin position="44"/>
        <end position="82"/>
    </location>
</feature>
<keyword evidence="3" id="KW-0862">Zinc</keyword>
<evidence type="ECO:0000256" key="4">
    <source>
        <dbReference type="PROSITE-ProRule" id="PRU00134"/>
    </source>
</evidence>
<dbReference type="PROSITE" id="PS01360">
    <property type="entry name" value="ZF_MYND_1"/>
    <property type="match status" value="1"/>
</dbReference>
<evidence type="ECO:0000313" key="7">
    <source>
        <dbReference type="Proteomes" id="UP000623467"/>
    </source>
</evidence>
<name>A0A8H6XUR2_9AGAR</name>
<evidence type="ECO:0000256" key="3">
    <source>
        <dbReference type="ARBA" id="ARBA00022833"/>
    </source>
</evidence>